<dbReference type="PATRIC" id="fig|66969.6.peg.1763"/>
<name>A0A0W1ABZ6_9GAMM</name>
<dbReference type="RefSeq" id="WP_058480306.1">
    <property type="nucleotide sequence ID" value="NZ_CAAAIQ010000026.1"/>
</dbReference>
<evidence type="ECO:0000256" key="1">
    <source>
        <dbReference type="SAM" id="Phobius"/>
    </source>
</evidence>
<evidence type="ECO:0000313" key="2">
    <source>
        <dbReference type="EMBL" id="KTD78843.1"/>
    </source>
</evidence>
<dbReference type="OrthoDB" id="5635824at2"/>
<dbReference type="AlphaFoldDB" id="A0A0W1ABZ6"/>
<evidence type="ECO:0000313" key="3">
    <source>
        <dbReference type="Proteomes" id="UP000054729"/>
    </source>
</evidence>
<gene>
    <name evidence="2" type="ORF">Lwal_1613</name>
</gene>
<keyword evidence="1" id="KW-1133">Transmembrane helix</keyword>
<keyword evidence="1" id="KW-0472">Membrane</keyword>
<organism evidence="2 3">
    <name type="scientific">Legionella waltersii</name>
    <dbReference type="NCBI Taxonomy" id="66969"/>
    <lineage>
        <taxon>Bacteria</taxon>
        <taxon>Pseudomonadati</taxon>
        <taxon>Pseudomonadota</taxon>
        <taxon>Gammaproteobacteria</taxon>
        <taxon>Legionellales</taxon>
        <taxon>Legionellaceae</taxon>
        <taxon>Legionella</taxon>
    </lineage>
</organism>
<keyword evidence="3" id="KW-1185">Reference proteome</keyword>
<reference evidence="2 3" key="1">
    <citation type="submission" date="2015-11" db="EMBL/GenBank/DDBJ databases">
        <title>Genomic analysis of 38 Legionella species identifies large and diverse effector repertoires.</title>
        <authorList>
            <person name="Burstein D."/>
            <person name="Amaro F."/>
            <person name="Zusman T."/>
            <person name="Lifshitz Z."/>
            <person name="Cohen O."/>
            <person name="Gilbert J.A."/>
            <person name="Pupko T."/>
            <person name="Shuman H.A."/>
            <person name="Segal G."/>
        </authorList>
    </citation>
    <scope>NUCLEOTIDE SEQUENCE [LARGE SCALE GENOMIC DNA]</scope>
    <source>
        <strain evidence="2 3">ATCC 51914</strain>
    </source>
</reference>
<dbReference type="EMBL" id="LNZB01000038">
    <property type="protein sequence ID" value="KTD78843.1"/>
    <property type="molecule type" value="Genomic_DNA"/>
</dbReference>
<sequence length="211" mass="24615">MHSELFNWTAIVYVVGFIISLVSSVQCLLKYSDLKKNMDIDLLKIRPGMKFYLILKPIFWPLYFIIEKSPTERLSEIFFKHYGDAGHRYFGNQGIKNFVNDVFRGKNRYTNYQATRLIWVLDEKSSEYQEYIKYSDNKKSVYAGIIYAQHKEKYLLGVSLGTKECLGGSKKISRFELDQCKQMSASELKVRLFQINPVKAAELLNSLNQTD</sequence>
<comment type="caution">
    <text evidence="2">The sequence shown here is derived from an EMBL/GenBank/DDBJ whole genome shotgun (WGS) entry which is preliminary data.</text>
</comment>
<keyword evidence="1" id="KW-0812">Transmembrane</keyword>
<protein>
    <submittedName>
        <fullName evidence="2">Uncharacterized protein</fullName>
    </submittedName>
</protein>
<feature type="transmembrane region" description="Helical" evidence="1">
    <location>
        <begin position="6"/>
        <end position="29"/>
    </location>
</feature>
<proteinExistence type="predicted"/>
<accession>A0A0W1ABZ6</accession>
<dbReference type="Proteomes" id="UP000054729">
    <property type="component" value="Unassembled WGS sequence"/>
</dbReference>